<accession>A0A6M0QPA6</accession>
<comment type="caution">
    <text evidence="6">The sequence shown here is derived from an EMBL/GenBank/DDBJ whole genome shotgun (WGS) entry which is preliminary data.</text>
</comment>
<dbReference type="GO" id="GO:0003677">
    <property type="term" value="F:DNA binding"/>
    <property type="evidence" value="ECO:0007669"/>
    <property type="project" value="UniProtKB-KW"/>
</dbReference>
<evidence type="ECO:0000256" key="2">
    <source>
        <dbReference type="ARBA" id="ARBA00023015"/>
    </source>
</evidence>
<dbReference type="InterPro" id="IPR036388">
    <property type="entry name" value="WH-like_DNA-bd_sf"/>
</dbReference>
<dbReference type="InterPro" id="IPR036390">
    <property type="entry name" value="WH_DNA-bd_sf"/>
</dbReference>
<evidence type="ECO:0000259" key="5">
    <source>
        <dbReference type="PROSITE" id="PS50931"/>
    </source>
</evidence>
<dbReference type="PROSITE" id="PS50931">
    <property type="entry name" value="HTH_LYSR"/>
    <property type="match status" value="1"/>
</dbReference>
<keyword evidence="2" id="KW-0805">Transcription regulation</keyword>
<dbReference type="PANTHER" id="PTHR30346:SF0">
    <property type="entry name" value="HCA OPERON TRANSCRIPTIONAL ACTIVATOR HCAR"/>
    <property type="match status" value="1"/>
</dbReference>
<keyword evidence="4" id="KW-0804">Transcription</keyword>
<dbReference type="Proteomes" id="UP000477782">
    <property type="component" value="Unassembled WGS sequence"/>
</dbReference>
<name>A0A6M0QPA6_9RHOB</name>
<dbReference type="Gene3D" id="3.40.190.10">
    <property type="entry name" value="Periplasmic binding protein-like II"/>
    <property type="match status" value="2"/>
</dbReference>
<evidence type="ECO:0000256" key="1">
    <source>
        <dbReference type="ARBA" id="ARBA00009437"/>
    </source>
</evidence>
<sequence length="310" mass="32479">MLSLTLRQIEYAVAVAAHGGMSAAAAALHVSQPALSVALGQLEAHLGQPLFLRRPGGRLVPTSFGQRWLFSAEEALERVGALAHPGRLAEQALRLAVFEDLAPACLAPVLAAVAVEAPQLQILPLLMGFEPLAAALHQGRADLALTWDLGLEADVDRLTLARIPPHAVLAEGHPLAAQPRITLRDLADQPLILTDQGLSISHMRALFARAGLQPRIAQRAATLELMRSLAANGLGVGLSYTNPAARLSQDGKPLHTRPLVDAGAEAIVLARLAANPVTEGGRLLARLLPGLIAAPAFPDALPACDSAESR</sequence>
<dbReference type="RefSeq" id="WP_164623126.1">
    <property type="nucleotide sequence ID" value="NZ_JAAIVJ010000001.1"/>
</dbReference>
<dbReference type="PRINTS" id="PR00039">
    <property type="entry name" value="HTHLYSR"/>
</dbReference>
<proteinExistence type="inferred from homology"/>
<keyword evidence="7" id="KW-1185">Reference proteome</keyword>
<reference evidence="6 7" key="1">
    <citation type="submission" date="2020-02" db="EMBL/GenBank/DDBJ databases">
        <authorList>
            <person name="Chen W.-M."/>
        </authorList>
    </citation>
    <scope>NUCLEOTIDE SEQUENCE [LARGE SCALE GENOMIC DNA]</scope>
    <source>
        <strain evidence="6 7">KMS-5</strain>
    </source>
</reference>
<protein>
    <submittedName>
        <fullName evidence="6">LysR family transcriptional regulator</fullName>
    </submittedName>
</protein>
<dbReference type="GO" id="GO:0003700">
    <property type="term" value="F:DNA-binding transcription factor activity"/>
    <property type="evidence" value="ECO:0007669"/>
    <property type="project" value="InterPro"/>
</dbReference>
<evidence type="ECO:0000256" key="3">
    <source>
        <dbReference type="ARBA" id="ARBA00023125"/>
    </source>
</evidence>
<organism evidence="6 7">
    <name type="scientific">Tabrizicola oligotrophica</name>
    <dbReference type="NCBI Taxonomy" id="2710650"/>
    <lineage>
        <taxon>Bacteria</taxon>
        <taxon>Pseudomonadati</taxon>
        <taxon>Pseudomonadota</taxon>
        <taxon>Alphaproteobacteria</taxon>
        <taxon>Rhodobacterales</taxon>
        <taxon>Paracoccaceae</taxon>
        <taxon>Tabrizicola</taxon>
    </lineage>
</organism>
<dbReference type="PANTHER" id="PTHR30346">
    <property type="entry name" value="TRANSCRIPTIONAL DUAL REGULATOR HCAR-RELATED"/>
    <property type="match status" value="1"/>
</dbReference>
<dbReference type="SUPFAM" id="SSF46785">
    <property type="entry name" value="Winged helix' DNA-binding domain"/>
    <property type="match status" value="1"/>
</dbReference>
<dbReference type="AlphaFoldDB" id="A0A6M0QPA6"/>
<keyword evidence="3" id="KW-0238">DNA-binding</keyword>
<evidence type="ECO:0000313" key="7">
    <source>
        <dbReference type="Proteomes" id="UP000477782"/>
    </source>
</evidence>
<gene>
    <name evidence="6" type="ORF">G4Z14_02310</name>
</gene>
<dbReference type="Gene3D" id="1.10.10.10">
    <property type="entry name" value="Winged helix-like DNA-binding domain superfamily/Winged helix DNA-binding domain"/>
    <property type="match status" value="1"/>
</dbReference>
<feature type="domain" description="HTH lysR-type" evidence="5">
    <location>
        <begin position="4"/>
        <end position="62"/>
    </location>
</feature>
<dbReference type="Pfam" id="PF00126">
    <property type="entry name" value="HTH_1"/>
    <property type="match status" value="1"/>
</dbReference>
<evidence type="ECO:0000313" key="6">
    <source>
        <dbReference type="EMBL" id="NEY89116.1"/>
    </source>
</evidence>
<comment type="similarity">
    <text evidence="1">Belongs to the LysR transcriptional regulatory family.</text>
</comment>
<dbReference type="Pfam" id="PF03466">
    <property type="entry name" value="LysR_substrate"/>
    <property type="match status" value="1"/>
</dbReference>
<dbReference type="InterPro" id="IPR005119">
    <property type="entry name" value="LysR_subst-bd"/>
</dbReference>
<dbReference type="EMBL" id="JAAIVJ010000001">
    <property type="protein sequence ID" value="NEY89116.1"/>
    <property type="molecule type" value="Genomic_DNA"/>
</dbReference>
<dbReference type="GO" id="GO:0032993">
    <property type="term" value="C:protein-DNA complex"/>
    <property type="evidence" value="ECO:0007669"/>
    <property type="project" value="TreeGrafter"/>
</dbReference>
<dbReference type="InterPro" id="IPR000847">
    <property type="entry name" value="LysR_HTH_N"/>
</dbReference>
<evidence type="ECO:0000256" key="4">
    <source>
        <dbReference type="ARBA" id="ARBA00023163"/>
    </source>
</evidence>
<dbReference type="SUPFAM" id="SSF53850">
    <property type="entry name" value="Periplasmic binding protein-like II"/>
    <property type="match status" value="1"/>
</dbReference>